<keyword evidence="1" id="KW-0732">Signal</keyword>
<dbReference type="AlphaFoldDB" id="A0A0B6WSJ0"/>
<dbReference type="GO" id="GO:0047487">
    <property type="term" value="F:oligogalacturonide lyase activity"/>
    <property type="evidence" value="ECO:0007669"/>
    <property type="project" value="UniProtKB-EC"/>
</dbReference>
<dbReference type="InterPro" id="IPR011659">
    <property type="entry name" value="WD40"/>
</dbReference>
<keyword evidence="4" id="KW-1185">Reference proteome</keyword>
<evidence type="ECO:0000313" key="4">
    <source>
        <dbReference type="Proteomes" id="UP000031518"/>
    </source>
</evidence>
<evidence type="ECO:0000256" key="1">
    <source>
        <dbReference type="SAM" id="SignalP"/>
    </source>
</evidence>
<dbReference type="GO" id="GO:0045490">
    <property type="term" value="P:pectin catabolic process"/>
    <property type="evidence" value="ECO:0007669"/>
    <property type="project" value="InterPro"/>
</dbReference>
<dbReference type="SUPFAM" id="SSF82171">
    <property type="entry name" value="DPP6 N-terminal domain-like"/>
    <property type="match status" value="1"/>
</dbReference>
<dbReference type="InterPro" id="IPR015943">
    <property type="entry name" value="WD40/YVTN_repeat-like_dom_sf"/>
</dbReference>
<feature type="signal peptide" evidence="1">
    <location>
        <begin position="1"/>
        <end position="26"/>
    </location>
</feature>
<dbReference type="InterPro" id="IPR027946">
    <property type="entry name" value="Ogl_dom"/>
</dbReference>
<proteinExistence type="predicted"/>
<dbReference type="EC" id="4.2.2.6" evidence="3"/>
<reference evidence="3 4" key="1">
    <citation type="submission" date="2013-12" db="EMBL/GenBank/DDBJ databases">
        <authorList>
            <person name="Stott M."/>
        </authorList>
    </citation>
    <scope>NUCLEOTIDE SEQUENCE [LARGE SCALE GENOMIC DNA]</scope>
    <source>
        <strain evidence="3 4">K22</strain>
    </source>
</reference>
<evidence type="ECO:0000259" key="2">
    <source>
        <dbReference type="Pfam" id="PF14583"/>
    </source>
</evidence>
<accession>A0A0B6WSJ0</accession>
<sequence precursor="true">MRNRTDLSRNSLALISLLIFARCVRAQVEPPREWIDPDTGHRVIRLSEEPGSQSLYFHQNAYTPDGRKLIISTPTGIAAVDLQTRAVEKIVEGRVRIIMVGRKTGSVYYMRGNVVYATDPRTRATREVAKLPPRASVSTVNADETLLAGAITEGAFDARPGANGPAAAPQDNYPGKGEMMERRLAARIPMQLFTIDTRTGEMRTLLRSTDWLNHIQFSPTDPTLLMFCHEGPWHKVDRIWTIRTDGTGLKKIHERTMKMEIAGHEFFSADGKWIWYDLQTPRSLVFWVAGYNIETGERVWYNLQRSEWSVHYNISPDGKLFAGDGGGPNSVAAPGNGQWIYLFRPVAVPDRTEGALPEAGLISPGLFQAERLVNLSKHDYRLEPNVTFTPDGRWVVFRSNMHGPTHVYMVEVQKSGGQARRAN</sequence>
<dbReference type="Gene3D" id="2.130.10.10">
    <property type="entry name" value="YVTN repeat-like/Quinoprotein amine dehydrogenase"/>
    <property type="match status" value="1"/>
</dbReference>
<feature type="domain" description="Oligogalacturonate lyase" evidence="2">
    <location>
        <begin position="191"/>
        <end position="277"/>
    </location>
</feature>
<dbReference type="Pfam" id="PF07676">
    <property type="entry name" value="PD40"/>
    <property type="match status" value="1"/>
</dbReference>
<protein>
    <submittedName>
        <fullName evidence="3">Oligogalacturonate lyase</fullName>
        <ecNumber evidence="3">4.2.2.6</ecNumber>
    </submittedName>
</protein>
<dbReference type="EMBL" id="CBXV010000001">
    <property type="protein sequence ID" value="CDM64193.1"/>
    <property type="molecule type" value="Genomic_DNA"/>
</dbReference>
<keyword evidence="3" id="KW-0456">Lyase</keyword>
<dbReference type="Pfam" id="PF14583">
    <property type="entry name" value="Pectate_lyase22"/>
    <property type="match status" value="1"/>
</dbReference>
<dbReference type="OrthoDB" id="8432779at2"/>
<gene>
    <name evidence="3" type="ORF">PYK22_00185</name>
</gene>
<name>A0A0B6WSJ0_9BACT</name>
<dbReference type="Proteomes" id="UP000031518">
    <property type="component" value="Unassembled WGS sequence"/>
</dbReference>
<organism evidence="3 4">
    <name type="scientific">Pyrinomonas methylaliphatogenes</name>
    <dbReference type="NCBI Taxonomy" id="454194"/>
    <lineage>
        <taxon>Bacteria</taxon>
        <taxon>Pseudomonadati</taxon>
        <taxon>Acidobacteriota</taxon>
        <taxon>Blastocatellia</taxon>
        <taxon>Blastocatellales</taxon>
        <taxon>Pyrinomonadaceae</taxon>
        <taxon>Pyrinomonas</taxon>
    </lineage>
</organism>
<feature type="chain" id="PRO_5002110794" evidence="1">
    <location>
        <begin position="27"/>
        <end position="423"/>
    </location>
</feature>
<dbReference type="RefSeq" id="WP_041973247.1">
    <property type="nucleotide sequence ID" value="NZ_CBXV010000001.1"/>
</dbReference>
<dbReference type="STRING" id="454194.PYK22_00185"/>
<evidence type="ECO:0000313" key="3">
    <source>
        <dbReference type="EMBL" id="CDM64193.1"/>
    </source>
</evidence>
<reference evidence="3 4" key="2">
    <citation type="submission" date="2015-01" db="EMBL/GenBank/DDBJ databases">
        <title>Complete genome sequence of Pyrinomonas methylaliphatogenes type strain K22T.</title>
        <authorList>
            <person name="Lee K.C.Y."/>
            <person name="Power J.F."/>
            <person name="Dunfield P.F."/>
            <person name="Morgan X.C."/>
            <person name="Huttenhower C."/>
            <person name="Stott M.B."/>
        </authorList>
    </citation>
    <scope>NUCLEOTIDE SEQUENCE [LARGE SCALE GENOMIC DNA]</scope>
    <source>
        <strain evidence="3 4">K22</strain>
    </source>
</reference>